<dbReference type="Proteomes" id="UP000196573">
    <property type="component" value="Unassembled WGS sequence"/>
</dbReference>
<proteinExistence type="predicted"/>
<dbReference type="OrthoDB" id="6380783at2"/>
<keyword evidence="3" id="KW-1185">Reference proteome</keyword>
<protein>
    <submittedName>
        <fullName evidence="2">Uncharacterized protein</fullName>
    </submittedName>
</protein>
<dbReference type="RefSeq" id="WP_087108635.1">
    <property type="nucleotide sequence ID" value="NZ_CBCSCN010000008.1"/>
</dbReference>
<dbReference type="EMBL" id="FWPT01000003">
    <property type="protein sequence ID" value="SMA43501.1"/>
    <property type="molecule type" value="Genomic_DNA"/>
</dbReference>
<evidence type="ECO:0000256" key="1">
    <source>
        <dbReference type="SAM" id="MobiDB-lite"/>
    </source>
</evidence>
<evidence type="ECO:0000313" key="3">
    <source>
        <dbReference type="Proteomes" id="UP000196573"/>
    </source>
</evidence>
<feature type="region of interest" description="Disordered" evidence="1">
    <location>
        <begin position="1"/>
        <end position="22"/>
    </location>
</feature>
<organism evidence="2 3">
    <name type="scientific">Parendozoicomonas haliclonae</name>
    <dbReference type="NCBI Taxonomy" id="1960125"/>
    <lineage>
        <taxon>Bacteria</taxon>
        <taxon>Pseudomonadati</taxon>
        <taxon>Pseudomonadota</taxon>
        <taxon>Gammaproteobacteria</taxon>
        <taxon>Oceanospirillales</taxon>
        <taxon>Endozoicomonadaceae</taxon>
        <taxon>Parendozoicomonas</taxon>
    </lineage>
</organism>
<feature type="compositionally biased region" description="Polar residues" evidence="1">
    <location>
        <begin position="1"/>
        <end position="16"/>
    </location>
</feature>
<reference evidence="2 3" key="1">
    <citation type="submission" date="2017-03" db="EMBL/GenBank/DDBJ databases">
        <authorList>
            <person name="Afonso C.L."/>
            <person name="Miller P.J."/>
            <person name="Scott M.A."/>
            <person name="Spackman E."/>
            <person name="Goraichik I."/>
            <person name="Dimitrov K.M."/>
            <person name="Suarez D.L."/>
            <person name="Swayne D.E."/>
        </authorList>
    </citation>
    <scope>NUCLEOTIDE SEQUENCE [LARGE SCALE GENOMIC DNA]</scope>
    <source>
        <strain evidence="2">SB41UT1</strain>
    </source>
</reference>
<dbReference type="AlphaFoldDB" id="A0A1X7AHS5"/>
<gene>
    <name evidence="2" type="ORF">EHSB41UT_01607</name>
</gene>
<sequence length="242" mass="27528">MSKADNPSNKNNQSDPKSPDNVVDIFTRRKVKDPENNPIVRLAPELDGIEMLYSNDVNKEKMFSMKILCWALRRNGEVEAMVPWLSRLVSAANLKDPLNGHWEGYYDSRHERLFYEAPVHKIVELEGAASYFHEIEEKAEESTVIQEIPDNIGTHAVMTSNSFQSVTLTQITSWRLFADGQIKAMIADTEKIDATPVLAGDECLYPIQEKPEFKYFFHHIIANKIKAGDPEAMAAFSRLLDQ</sequence>
<name>A0A1X7AHS5_9GAMM</name>
<evidence type="ECO:0000313" key="2">
    <source>
        <dbReference type="EMBL" id="SMA43501.1"/>
    </source>
</evidence>
<accession>A0A1X7AHS5</accession>